<evidence type="ECO:0000313" key="1">
    <source>
        <dbReference type="EMBL" id="KAJ7215084.1"/>
    </source>
</evidence>
<name>A0AAD6YJG2_9AGAR</name>
<accession>A0AAD6YJG2</accession>
<proteinExistence type="predicted"/>
<sequence>MADKREAKLARGGLAVIARPARVVLPKPEPADTRDAVLTPPPPPFPCAAALRISTDDGVLCDIRSLTRVRVGAPAVLRAILRAVRQAGVEARLCMDSAGAGAGGSAGARTSMGAGASMGVGAAGLVRAWLRMRAWGAATAGVQQMRARARVRARVGVGAGTMRVMGASIRAQRVHCWRVHWARPVREWHVRCGCGATDAGIGDSETGVALSAARQGRAGAVLHAGREILHERGQEEEVAPRIRLQRSCGHGCQLDGCICGGCERGKRECGGSVAGASGGCQSGSQIGLKPPCAAALRSPMGVVKEIAGCGEWKESQVKFRAESALRMSRERAQAWGSD</sequence>
<dbReference type="Proteomes" id="UP001219525">
    <property type="component" value="Unassembled WGS sequence"/>
</dbReference>
<evidence type="ECO:0000313" key="2">
    <source>
        <dbReference type="Proteomes" id="UP001219525"/>
    </source>
</evidence>
<gene>
    <name evidence="1" type="ORF">GGX14DRAFT_392339</name>
</gene>
<reference evidence="1" key="1">
    <citation type="submission" date="2023-03" db="EMBL/GenBank/DDBJ databases">
        <title>Massive genome expansion in bonnet fungi (Mycena s.s.) driven by repeated elements and novel gene families across ecological guilds.</title>
        <authorList>
            <consortium name="Lawrence Berkeley National Laboratory"/>
            <person name="Harder C.B."/>
            <person name="Miyauchi S."/>
            <person name="Viragh M."/>
            <person name="Kuo A."/>
            <person name="Thoen E."/>
            <person name="Andreopoulos B."/>
            <person name="Lu D."/>
            <person name="Skrede I."/>
            <person name="Drula E."/>
            <person name="Henrissat B."/>
            <person name="Morin E."/>
            <person name="Kohler A."/>
            <person name="Barry K."/>
            <person name="LaButti K."/>
            <person name="Morin E."/>
            <person name="Salamov A."/>
            <person name="Lipzen A."/>
            <person name="Mereny Z."/>
            <person name="Hegedus B."/>
            <person name="Baldrian P."/>
            <person name="Stursova M."/>
            <person name="Weitz H."/>
            <person name="Taylor A."/>
            <person name="Grigoriev I.V."/>
            <person name="Nagy L.G."/>
            <person name="Martin F."/>
            <person name="Kauserud H."/>
        </authorList>
    </citation>
    <scope>NUCLEOTIDE SEQUENCE</scope>
    <source>
        <strain evidence="1">9144</strain>
    </source>
</reference>
<keyword evidence="2" id="KW-1185">Reference proteome</keyword>
<dbReference type="AlphaFoldDB" id="A0AAD6YJG2"/>
<organism evidence="1 2">
    <name type="scientific">Mycena pura</name>
    <dbReference type="NCBI Taxonomy" id="153505"/>
    <lineage>
        <taxon>Eukaryota</taxon>
        <taxon>Fungi</taxon>
        <taxon>Dikarya</taxon>
        <taxon>Basidiomycota</taxon>
        <taxon>Agaricomycotina</taxon>
        <taxon>Agaricomycetes</taxon>
        <taxon>Agaricomycetidae</taxon>
        <taxon>Agaricales</taxon>
        <taxon>Marasmiineae</taxon>
        <taxon>Mycenaceae</taxon>
        <taxon>Mycena</taxon>
    </lineage>
</organism>
<dbReference type="EMBL" id="JARJCW010000018">
    <property type="protein sequence ID" value="KAJ7215084.1"/>
    <property type="molecule type" value="Genomic_DNA"/>
</dbReference>
<protein>
    <submittedName>
        <fullName evidence="1">Uncharacterized protein</fullName>
    </submittedName>
</protein>
<comment type="caution">
    <text evidence="1">The sequence shown here is derived from an EMBL/GenBank/DDBJ whole genome shotgun (WGS) entry which is preliminary data.</text>
</comment>